<dbReference type="GO" id="GO:0004252">
    <property type="term" value="F:serine-type endopeptidase activity"/>
    <property type="evidence" value="ECO:0007669"/>
    <property type="project" value="InterPro"/>
</dbReference>
<keyword evidence="4 6" id="KW-0472">Membrane</keyword>
<accession>A0A6J4TWL6</accession>
<protein>
    <recommendedName>
        <fullName evidence="7">Peptidase S54 rhomboid domain-containing protein</fullName>
    </recommendedName>
</protein>
<feature type="transmembrane region" description="Helical" evidence="6">
    <location>
        <begin position="138"/>
        <end position="161"/>
    </location>
</feature>
<evidence type="ECO:0000256" key="2">
    <source>
        <dbReference type="ARBA" id="ARBA00022692"/>
    </source>
</evidence>
<proteinExistence type="predicted"/>
<dbReference type="AlphaFoldDB" id="A0A6J4TWL6"/>
<reference evidence="8" key="1">
    <citation type="submission" date="2020-02" db="EMBL/GenBank/DDBJ databases">
        <authorList>
            <person name="Meier V. D."/>
        </authorList>
    </citation>
    <scope>NUCLEOTIDE SEQUENCE</scope>
    <source>
        <strain evidence="8">AVDCRST_MAG67</strain>
    </source>
</reference>
<evidence type="ECO:0000256" key="6">
    <source>
        <dbReference type="SAM" id="Phobius"/>
    </source>
</evidence>
<dbReference type="GO" id="GO:0016020">
    <property type="term" value="C:membrane"/>
    <property type="evidence" value="ECO:0007669"/>
    <property type="project" value="UniProtKB-SubCell"/>
</dbReference>
<feature type="compositionally biased region" description="Basic and acidic residues" evidence="5">
    <location>
        <begin position="60"/>
        <end position="75"/>
    </location>
</feature>
<dbReference type="InterPro" id="IPR035952">
    <property type="entry name" value="Rhomboid-like_sf"/>
</dbReference>
<dbReference type="Pfam" id="PF01694">
    <property type="entry name" value="Rhomboid"/>
    <property type="match status" value="1"/>
</dbReference>
<dbReference type="InterPro" id="IPR022764">
    <property type="entry name" value="Peptidase_S54_rhomboid_dom"/>
</dbReference>
<keyword evidence="3 6" id="KW-1133">Transmembrane helix</keyword>
<dbReference type="Gene3D" id="1.20.1540.10">
    <property type="entry name" value="Rhomboid-like"/>
    <property type="match status" value="1"/>
</dbReference>
<feature type="transmembrane region" description="Helical" evidence="6">
    <location>
        <begin position="168"/>
        <end position="188"/>
    </location>
</feature>
<feature type="region of interest" description="Disordered" evidence="5">
    <location>
        <begin position="35"/>
        <end position="77"/>
    </location>
</feature>
<feature type="transmembrane region" description="Helical" evidence="6">
    <location>
        <begin position="194"/>
        <end position="214"/>
    </location>
</feature>
<keyword evidence="2 6" id="KW-0812">Transmembrane</keyword>
<feature type="transmembrane region" description="Helical" evidence="6">
    <location>
        <begin position="226"/>
        <end position="243"/>
    </location>
</feature>
<evidence type="ECO:0000256" key="3">
    <source>
        <dbReference type="ARBA" id="ARBA00022989"/>
    </source>
</evidence>
<dbReference type="SUPFAM" id="SSF144091">
    <property type="entry name" value="Rhomboid-like"/>
    <property type="match status" value="1"/>
</dbReference>
<evidence type="ECO:0000259" key="7">
    <source>
        <dbReference type="Pfam" id="PF01694"/>
    </source>
</evidence>
<feature type="transmembrane region" description="Helical" evidence="6">
    <location>
        <begin position="249"/>
        <end position="269"/>
    </location>
</feature>
<gene>
    <name evidence="8" type="ORF">AVDCRST_MAG67-4392</name>
</gene>
<sequence length="273" mass="28543">MSSPDLFVVCKNCQAEVSPYITECPYCGTRLRKRAPRIERPDAPAKPGNRSKRGPRVGGRSREHAKARPKQDKAASRLGKLRSGEIPGIRGEDHGRPYATMVLVALSFGLWLSLAFYVRSDFAINAVGGDPWRFFTASLLNDGTAAQFAAAVGIGLFGWLIERRRGPIAVVLLFLLCGPGALAAAAAIDVESLVFGSHGAALGLLCAWVVPVLLERGGDDGDDDADLLGVLVISAVLLLVPLLSQGSAIAGVLGAAFGAVVGLGFAAAARSRA</sequence>
<name>A0A6J4TWL6_9ACTN</name>
<organism evidence="8">
    <name type="scientific">uncultured Solirubrobacteraceae bacterium</name>
    <dbReference type="NCBI Taxonomy" id="1162706"/>
    <lineage>
        <taxon>Bacteria</taxon>
        <taxon>Bacillati</taxon>
        <taxon>Actinomycetota</taxon>
        <taxon>Thermoleophilia</taxon>
        <taxon>Solirubrobacterales</taxon>
        <taxon>Solirubrobacteraceae</taxon>
        <taxon>environmental samples</taxon>
    </lineage>
</organism>
<feature type="domain" description="Peptidase S54 rhomboid" evidence="7">
    <location>
        <begin position="130"/>
        <end position="265"/>
    </location>
</feature>
<evidence type="ECO:0000256" key="4">
    <source>
        <dbReference type="ARBA" id="ARBA00023136"/>
    </source>
</evidence>
<comment type="subcellular location">
    <subcellularLocation>
        <location evidence="1">Membrane</location>
        <topology evidence="1">Multi-pass membrane protein</topology>
    </subcellularLocation>
</comment>
<evidence type="ECO:0000256" key="1">
    <source>
        <dbReference type="ARBA" id="ARBA00004141"/>
    </source>
</evidence>
<dbReference type="EMBL" id="CADCVQ010000175">
    <property type="protein sequence ID" value="CAA9532305.1"/>
    <property type="molecule type" value="Genomic_DNA"/>
</dbReference>
<feature type="transmembrane region" description="Helical" evidence="6">
    <location>
        <begin position="98"/>
        <end position="118"/>
    </location>
</feature>
<evidence type="ECO:0000256" key="5">
    <source>
        <dbReference type="SAM" id="MobiDB-lite"/>
    </source>
</evidence>
<evidence type="ECO:0000313" key="8">
    <source>
        <dbReference type="EMBL" id="CAA9532305.1"/>
    </source>
</evidence>